<dbReference type="Gene3D" id="3.40.50.720">
    <property type="entry name" value="NAD(P)-binding Rossmann-like Domain"/>
    <property type="match status" value="1"/>
</dbReference>
<comment type="similarity">
    <text evidence="1">Belongs to the Gfo/Idh/MocA family.</text>
</comment>
<reference evidence="5 6" key="1">
    <citation type="submission" date="2018-05" db="EMBL/GenBank/DDBJ databases">
        <authorList>
            <person name="Goeker M."/>
            <person name="Huntemann M."/>
            <person name="Clum A."/>
            <person name="Pillay M."/>
            <person name="Palaniappan K."/>
            <person name="Varghese N."/>
            <person name="Mikhailova N."/>
            <person name="Stamatis D."/>
            <person name="Reddy T."/>
            <person name="Daum C."/>
            <person name="Shapiro N."/>
            <person name="Ivanova N."/>
            <person name="Kyrpides N."/>
            <person name="Woyke T."/>
        </authorList>
    </citation>
    <scope>NUCLEOTIDE SEQUENCE [LARGE SCALE GENOMIC DNA]</scope>
    <source>
        <strain evidence="5 6">DSM 26524</strain>
    </source>
</reference>
<dbReference type="Gene3D" id="3.30.360.10">
    <property type="entry name" value="Dihydrodipicolinate Reductase, domain 2"/>
    <property type="match status" value="1"/>
</dbReference>
<dbReference type="InterPro" id="IPR055170">
    <property type="entry name" value="GFO_IDH_MocA-like_dom"/>
</dbReference>
<organism evidence="5 6">
    <name type="scientific">Murimonas intestini</name>
    <dbReference type="NCBI Taxonomy" id="1337051"/>
    <lineage>
        <taxon>Bacteria</taxon>
        <taxon>Bacillati</taxon>
        <taxon>Bacillota</taxon>
        <taxon>Clostridia</taxon>
        <taxon>Lachnospirales</taxon>
        <taxon>Lachnospiraceae</taxon>
        <taxon>Murimonas</taxon>
    </lineage>
</organism>
<evidence type="ECO:0000256" key="1">
    <source>
        <dbReference type="ARBA" id="ARBA00010928"/>
    </source>
</evidence>
<dbReference type="RefSeq" id="WP_109625713.1">
    <property type="nucleotide sequence ID" value="NZ_JANKBI010000008.1"/>
</dbReference>
<dbReference type="AlphaFoldDB" id="A0AB73T5C0"/>
<comment type="caution">
    <text evidence="5">The sequence shown here is derived from an EMBL/GenBank/DDBJ whole genome shotgun (WGS) entry which is preliminary data.</text>
</comment>
<sequence>MKNFRFAVMGSGNIAKQFCDTVRSMDGCEVAAVSSKSMEKARRLADGQGIEAAYDNYEKMLIEQKPDCVYIAVTPNAHYDLSMLCLDYKVPVLCEKAMFLNSAQAEAVFARARAEKVFVMEAMWSRFLPNIKNAKKWIEEGRIGKVTFAEASIGFSAPQDINTRYFNPELGGGAAYDLTVYAYEITTYVLEGIIEKTQAQAVWGATGVDYTDHIVLTYKDKIASLHASIVSLLDDKLIICGEKGRIEIPHPHYGKEAFLYEAGRTEPVVFQDKETVYGFSYEIQEVMDCISRGEIESQVIPHKDTIACARAFDLILETKPQDI</sequence>
<dbReference type="GO" id="GO:0016491">
    <property type="term" value="F:oxidoreductase activity"/>
    <property type="evidence" value="ECO:0007669"/>
    <property type="project" value="UniProtKB-KW"/>
</dbReference>
<feature type="domain" description="GFO/IDH/MocA-like oxidoreductase" evidence="4">
    <location>
        <begin position="132"/>
        <end position="247"/>
    </location>
</feature>
<evidence type="ECO:0000256" key="2">
    <source>
        <dbReference type="ARBA" id="ARBA00023002"/>
    </source>
</evidence>
<dbReference type="InterPro" id="IPR036291">
    <property type="entry name" value="NAD(P)-bd_dom_sf"/>
</dbReference>
<dbReference type="Pfam" id="PF01408">
    <property type="entry name" value="GFO_IDH_MocA"/>
    <property type="match status" value="1"/>
</dbReference>
<keyword evidence="2" id="KW-0560">Oxidoreductase</keyword>
<keyword evidence="6" id="KW-1185">Reference proteome</keyword>
<dbReference type="Pfam" id="PF22725">
    <property type="entry name" value="GFO_IDH_MocA_C3"/>
    <property type="match status" value="1"/>
</dbReference>
<proteinExistence type="inferred from homology"/>
<accession>A0AB73T5C0</accession>
<evidence type="ECO:0000259" key="4">
    <source>
        <dbReference type="Pfam" id="PF22725"/>
    </source>
</evidence>
<dbReference type="GO" id="GO:0000166">
    <property type="term" value="F:nucleotide binding"/>
    <property type="evidence" value="ECO:0007669"/>
    <property type="project" value="InterPro"/>
</dbReference>
<dbReference type="InterPro" id="IPR050984">
    <property type="entry name" value="Gfo/Idh/MocA_domain"/>
</dbReference>
<dbReference type="Proteomes" id="UP000245412">
    <property type="component" value="Unassembled WGS sequence"/>
</dbReference>
<evidence type="ECO:0000313" key="5">
    <source>
        <dbReference type="EMBL" id="PWJ76560.1"/>
    </source>
</evidence>
<dbReference type="EMBL" id="QGGY01000004">
    <property type="protein sequence ID" value="PWJ76560.1"/>
    <property type="molecule type" value="Genomic_DNA"/>
</dbReference>
<dbReference type="SUPFAM" id="SSF55347">
    <property type="entry name" value="Glyceraldehyde-3-phosphate dehydrogenase-like, C-terminal domain"/>
    <property type="match status" value="1"/>
</dbReference>
<protein>
    <submittedName>
        <fullName evidence="5">Dehydrogenase</fullName>
    </submittedName>
</protein>
<name>A0AB73T5C0_9FIRM</name>
<gene>
    <name evidence="5" type="ORF">C7383_1045</name>
</gene>
<dbReference type="PANTHER" id="PTHR22604">
    <property type="entry name" value="OXIDOREDUCTASES"/>
    <property type="match status" value="1"/>
</dbReference>
<feature type="domain" description="Gfo/Idh/MocA-like oxidoreductase N-terminal" evidence="3">
    <location>
        <begin position="4"/>
        <end position="121"/>
    </location>
</feature>
<dbReference type="SUPFAM" id="SSF51735">
    <property type="entry name" value="NAD(P)-binding Rossmann-fold domains"/>
    <property type="match status" value="1"/>
</dbReference>
<evidence type="ECO:0000313" key="6">
    <source>
        <dbReference type="Proteomes" id="UP000245412"/>
    </source>
</evidence>
<evidence type="ECO:0000259" key="3">
    <source>
        <dbReference type="Pfam" id="PF01408"/>
    </source>
</evidence>
<dbReference type="PANTHER" id="PTHR22604:SF105">
    <property type="entry name" value="TRANS-1,2-DIHYDROBENZENE-1,2-DIOL DEHYDROGENASE"/>
    <property type="match status" value="1"/>
</dbReference>
<dbReference type="InterPro" id="IPR000683">
    <property type="entry name" value="Gfo/Idh/MocA-like_OxRdtase_N"/>
</dbReference>